<name>A0A0F8Y9E7_9ZZZZ</name>
<evidence type="ECO:0000259" key="1">
    <source>
        <dbReference type="PROSITE" id="PS51459"/>
    </source>
</evidence>
<dbReference type="Pfam" id="PF13784">
    <property type="entry name" value="Fic_N"/>
    <property type="match status" value="1"/>
</dbReference>
<organism evidence="2">
    <name type="scientific">marine sediment metagenome</name>
    <dbReference type="NCBI Taxonomy" id="412755"/>
    <lineage>
        <taxon>unclassified sequences</taxon>
        <taxon>metagenomes</taxon>
        <taxon>ecological metagenomes</taxon>
    </lineage>
</organism>
<dbReference type="InterPro" id="IPR025758">
    <property type="entry name" value="Fic/DOC_N"/>
</dbReference>
<comment type="caution">
    <text evidence="2">The sequence shown here is derived from an EMBL/GenBank/DDBJ whole genome shotgun (WGS) entry which is preliminary data.</text>
</comment>
<reference evidence="2" key="1">
    <citation type="journal article" date="2015" name="Nature">
        <title>Complex archaea that bridge the gap between prokaryotes and eukaryotes.</title>
        <authorList>
            <person name="Spang A."/>
            <person name="Saw J.H."/>
            <person name="Jorgensen S.L."/>
            <person name="Zaremba-Niedzwiedzka K."/>
            <person name="Martijn J."/>
            <person name="Lind A.E."/>
            <person name="van Eijk R."/>
            <person name="Schleper C."/>
            <person name="Guy L."/>
            <person name="Ettema T.J."/>
        </authorList>
    </citation>
    <scope>NUCLEOTIDE SEQUENCE</scope>
</reference>
<dbReference type="InterPro" id="IPR040198">
    <property type="entry name" value="Fido_containing"/>
</dbReference>
<protein>
    <recommendedName>
        <fullName evidence="1">Fido domain-containing protein</fullName>
    </recommendedName>
</protein>
<proteinExistence type="predicted"/>
<dbReference type="PROSITE" id="PS51459">
    <property type="entry name" value="FIDO"/>
    <property type="match status" value="1"/>
</dbReference>
<dbReference type="Gene3D" id="1.10.3290.10">
    <property type="entry name" value="Fido-like domain"/>
    <property type="match status" value="1"/>
</dbReference>
<dbReference type="Pfam" id="PF02661">
    <property type="entry name" value="Fic"/>
    <property type="match status" value="1"/>
</dbReference>
<dbReference type="InterPro" id="IPR003812">
    <property type="entry name" value="Fido"/>
</dbReference>
<dbReference type="PANTHER" id="PTHR13504">
    <property type="entry name" value="FIDO DOMAIN-CONTAINING PROTEIN DDB_G0283145"/>
    <property type="match status" value="1"/>
</dbReference>
<sequence>MPMPQLETNRAGSLEPEEGGHNAFIPHNLFPDGISLDMDQELINLLTEASGALGELKGITEVLPDPDLFIAFYVQKEALLSSQIEGTQCSLDDILQVNEATDKLKPVHEVVNYIDAMNYGLARLRELPPSVRLLNEIHTKLLEGVRGRDKTPGQFKRSQNWVGPEGCTIGEADYVPPPPFMMQNLMSDFEKYYHLDDNIPALIKAAILHAQLETIHPYADGNGRIGRLLITFMLCHRNILNKPLLYLSLFFKEHRSSYYEKLMDVRFKGQWEEWIKFFLRGVRNTSTGAVNTAREIFDLHQTDRKLIKKRF</sequence>
<dbReference type="PANTHER" id="PTHR13504:SF38">
    <property type="entry name" value="FIDO DOMAIN-CONTAINING PROTEIN"/>
    <property type="match status" value="1"/>
</dbReference>
<dbReference type="EMBL" id="LAZR01067874">
    <property type="protein sequence ID" value="KKK50729.1"/>
    <property type="molecule type" value="Genomic_DNA"/>
</dbReference>
<dbReference type="SUPFAM" id="SSF140931">
    <property type="entry name" value="Fic-like"/>
    <property type="match status" value="1"/>
</dbReference>
<dbReference type="InterPro" id="IPR036597">
    <property type="entry name" value="Fido-like_dom_sf"/>
</dbReference>
<feature type="domain" description="Fido" evidence="1">
    <location>
        <begin position="129"/>
        <end position="280"/>
    </location>
</feature>
<evidence type="ECO:0000313" key="2">
    <source>
        <dbReference type="EMBL" id="KKK50729.1"/>
    </source>
</evidence>
<feature type="non-terminal residue" evidence="2">
    <location>
        <position position="311"/>
    </location>
</feature>
<accession>A0A0F8Y9E7</accession>
<gene>
    <name evidence="2" type="ORF">LCGC14_3122110</name>
</gene>
<dbReference type="AlphaFoldDB" id="A0A0F8Y9E7"/>